<reference evidence="2 3" key="1">
    <citation type="journal article" date="2020" name="IScience">
        <title>Genome Sequencing of the Endangered Kingdonia uniflora (Circaeasteraceae, Ranunculales) Reveals Potential Mechanisms of Evolutionary Specialization.</title>
        <authorList>
            <person name="Sun Y."/>
            <person name="Deng T."/>
            <person name="Zhang A."/>
            <person name="Moore M.J."/>
            <person name="Landis J.B."/>
            <person name="Lin N."/>
            <person name="Zhang H."/>
            <person name="Zhang X."/>
            <person name="Huang J."/>
            <person name="Zhang X."/>
            <person name="Sun H."/>
            <person name="Wang H."/>
        </authorList>
    </citation>
    <scope>NUCLEOTIDE SEQUENCE [LARGE SCALE GENOMIC DNA]</scope>
    <source>
        <strain evidence="2">TB1705</strain>
        <tissue evidence="2">Leaf</tissue>
    </source>
</reference>
<dbReference type="PANTHER" id="PTHR46929">
    <property type="entry name" value="EXPRESSED PROTEIN"/>
    <property type="match status" value="1"/>
</dbReference>
<protein>
    <recommendedName>
        <fullName evidence="1">Myb/SANT-like domain-containing protein</fullName>
    </recommendedName>
</protein>
<evidence type="ECO:0000313" key="2">
    <source>
        <dbReference type="EMBL" id="KAF6136378.1"/>
    </source>
</evidence>
<evidence type="ECO:0000259" key="1">
    <source>
        <dbReference type="Pfam" id="PF12776"/>
    </source>
</evidence>
<organism evidence="2 3">
    <name type="scientific">Kingdonia uniflora</name>
    <dbReference type="NCBI Taxonomy" id="39325"/>
    <lineage>
        <taxon>Eukaryota</taxon>
        <taxon>Viridiplantae</taxon>
        <taxon>Streptophyta</taxon>
        <taxon>Embryophyta</taxon>
        <taxon>Tracheophyta</taxon>
        <taxon>Spermatophyta</taxon>
        <taxon>Magnoliopsida</taxon>
        <taxon>Ranunculales</taxon>
        <taxon>Circaeasteraceae</taxon>
        <taxon>Kingdonia</taxon>
    </lineage>
</organism>
<gene>
    <name evidence="2" type="ORF">GIB67_028068</name>
</gene>
<sequence>MTKIMNEKYENMSADKEVLKNRHKKLGNIYTILKALLDQSGFRWDDEKQMVTAETYVWDDYLKQPENMLIRLKI</sequence>
<dbReference type="Pfam" id="PF12776">
    <property type="entry name" value="Myb_DNA-bind_3"/>
    <property type="match status" value="1"/>
</dbReference>
<accession>A0A7J7L1C6</accession>
<dbReference type="InterPro" id="IPR024752">
    <property type="entry name" value="Myb/SANT-like_dom"/>
</dbReference>
<keyword evidence="3" id="KW-1185">Reference proteome</keyword>
<dbReference type="OrthoDB" id="1937145at2759"/>
<comment type="caution">
    <text evidence="2">The sequence shown here is derived from an EMBL/GenBank/DDBJ whole genome shotgun (WGS) entry which is preliminary data.</text>
</comment>
<proteinExistence type="predicted"/>
<name>A0A7J7L1C6_9MAGN</name>
<evidence type="ECO:0000313" key="3">
    <source>
        <dbReference type="Proteomes" id="UP000541444"/>
    </source>
</evidence>
<dbReference type="EMBL" id="JACGCM010002722">
    <property type="protein sequence ID" value="KAF6136378.1"/>
    <property type="molecule type" value="Genomic_DNA"/>
</dbReference>
<feature type="domain" description="Myb/SANT-like" evidence="1">
    <location>
        <begin position="2"/>
        <end position="61"/>
    </location>
</feature>
<dbReference type="AlphaFoldDB" id="A0A7J7L1C6"/>
<dbReference type="Proteomes" id="UP000541444">
    <property type="component" value="Unassembled WGS sequence"/>
</dbReference>
<dbReference type="PANTHER" id="PTHR46929:SF33">
    <property type="entry name" value="L10-INTERACTING MYB DOMAIN-CONTAINING PROTEIN-LIKE ISOFORM X1"/>
    <property type="match status" value="1"/>
</dbReference>